<protein>
    <submittedName>
        <fullName evidence="1">Uncharacterized protein</fullName>
    </submittedName>
</protein>
<reference evidence="1" key="1">
    <citation type="journal article" date="2012" name="Nat. Biotechnol.">
        <title>Draft genome sequence of pigeonpea (Cajanus cajan), an orphan legume crop of resource-poor farmers.</title>
        <authorList>
            <person name="Varshney R.K."/>
            <person name="Chen W."/>
            <person name="Li Y."/>
            <person name="Bharti A.K."/>
            <person name="Saxena R.K."/>
            <person name="Schlueter J.A."/>
            <person name="Donoghue M.T."/>
            <person name="Azam S."/>
            <person name="Fan G."/>
            <person name="Whaley A.M."/>
            <person name="Farmer A.D."/>
            <person name="Sheridan J."/>
            <person name="Iwata A."/>
            <person name="Tuteja R."/>
            <person name="Penmetsa R.V."/>
            <person name="Wu W."/>
            <person name="Upadhyaya H.D."/>
            <person name="Yang S.P."/>
            <person name="Shah T."/>
            <person name="Saxena K.B."/>
            <person name="Michael T."/>
            <person name="McCombie W.R."/>
            <person name="Yang B."/>
            <person name="Zhang G."/>
            <person name="Yang H."/>
            <person name="Wang J."/>
            <person name="Spillane C."/>
            <person name="Cook D.R."/>
            <person name="May G.D."/>
            <person name="Xu X."/>
            <person name="Jackson S.A."/>
        </authorList>
    </citation>
    <scope>NUCLEOTIDE SEQUENCE [LARGE SCALE GENOMIC DNA]</scope>
</reference>
<accession>A0A151RIQ2</accession>
<evidence type="ECO:0000313" key="1">
    <source>
        <dbReference type="EMBL" id="KYP42440.1"/>
    </source>
</evidence>
<dbReference type="Gramene" id="C.cajan_32844.t">
    <property type="protein sequence ID" value="C.cajan_32844.t"/>
    <property type="gene ID" value="C.cajan_32844"/>
</dbReference>
<keyword evidence="2" id="KW-1185">Reference proteome</keyword>
<name>A0A151RIQ2_CAJCA</name>
<dbReference type="Proteomes" id="UP000075243">
    <property type="component" value="Unassembled WGS sequence"/>
</dbReference>
<proteinExistence type="predicted"/>
<organism evidence="1 2">
    <name type="scientific">Cajanus cajan</name>
    <name type="common">Pigeon pea</name>
    <name type="synonym">Cajanus indicus</name>
    <dbReference type="NCBI Taxonomy" id="3821"/>
    <lineage>
        <taxon>Eukaryota</taxon>
        <taxon>Viridiplantae</taxon>
        <taxon>Streptophyta</taxon>
        <taxon>Embryophyta</taxon>
        <taxon>Tracheophyta</taxon>
        <taxon>Spermatophyta</taxon>
        <taxon>Magnoliopsida</taxon>
        <taxon>eudicotyledons</taxon>
        <taxon>Gunneridae</taxon>
        <taxon>Pentapetalae</taxon>
        <taxon>rosids</taxon>
        <taxon>fabids</taxon>
        <taxon>Fabales</taxon>
        <taxon>Fabaceae</taxon>
        <taxon>Papilionoideae</taxon>
        <taxon>50 kb inversion clade</taxon>
        <taxon>NPAAA clade</taxon>
        <taxon>indigoferoid/millettioid clade</taxon>
        <taxon>Phaseoleae</taxon>
        <taxon>Cajanus</taxon>
    </lineage>
</organism>
<dbReference type="EMBL" id="KQ483716">
    <property type="protein sequence ID" value="KYP42440.1"/>
    <property type="molecule type" value="Genomic_DNA"/>
</dbReference>
<evidence type="ECO:0000313" key="2">
    <source>
        <dbReference type="Proteomes" id="UP000075243"/>
    </source>
</evidence>
<sequence length="64" mass="7264">MYCRKMASNVGNEKLLIHYFQMLLSTGNTSTLFADIVSISERVEQGLKNRKIGKAPTSYDPRKI</sequence>
<dbReference type="AlphaFoldDB" id="A0A151RIQ2"/>
<gene>
    <name evidence="1" type="ORF">KK1_036129</name>
</gene>